<comment type="caution">
    <text evidence="1">The sequence shown here is derived from an EMBL/GenBank/DDBJ whole genome shotgun (WGS) entry which is preliminary data.</text>
</comment>
<accession>A0ABU3VMA4</accession>
<reference evidence="2" key="1">
    <citation type="submission" date="2023-05" db="EMBL/GenBank/DDBJ databases">
        <title>Sedimentitalea sp. nov. JM2-8.</title>
        <authorList>
            <person name="Huang J."/>
        </authorList>
    </citation>
    <scope>NUCLEOTIDE SEQUENCE [LARGE SCALE GENOMIC DNA]</scope>
    <source>
        <strain evidence="2">KHS03</strain>
    </source>
</reference>
<dbReference type="RefSeq" id="WP_316782138.1">
    <property type="nucleotide sequence ID" value="NZ_JASMWN010000031.1"/>
</dbReference>
<keyword evidence="2" id="KW-1185">Reference proteome</keyword>
<dbReference type="Proteomes" id="UP001255416">
    <property type="component" value="Unassembled WGS sequence"/>
</dbReference>
<name>A0ABU3VMA4_9RHOB</name>
<organism evidence="1 2">
    <name type="scientific">Sedimentitalea todarodis</name>
    <dbReference type="NCBI Taxonomy" id="1631240"/>
    <lineage>
        <taxon>Bacteria</taxon>
        <taxon>Pseudomonadati</taxon>
        <taxon>Pseudomonadota</taxon>
        <taxon>Alphaproteobacteria</taxon>
        <taxon>Rhodobacterales</taxon>
        <taxon>Paracoccaceae</taxon>
        <taxon>Sedimentitalea</taxon>
    </lineage>
</organism>
<proteinExistence type="predicted"/>
<evidence type="ECO:0000313" key="2">
    <source>
        <dbReference type="Proteomes" id="UP001255416"/>
    </source>
</evidence>
<sequence length="129" mass="14434">MTVLKILTQAREAKAHLELAADLHDRKLHDIRERQGRKRFHQWACNTRDIDLIGRFAKLDTAETRLASDDLPDEFLGCAAMQDFIGFVDREASADWTSDYDTSIADAIYSGFVAAALTFANEESATDAP</sequence>
<protein>
    <submittedName>
        <fullName evidence="1">Uncharacterized protein</fullName>
    </submittedName>
</protein>
<evidence type="ECO:0000313" key="1">
    <source>
        <dbReference type="EMBL" id="MDU9006809.1"/>
    </source>
</evidence>
<gene>
    <name evidence="1" type="ORF">QO231_23525</name>
</gene>
<dbReference type="EMBL" id="JASMWN010000031">
    <property type="protein sequence ID" value="MDU9006809.1"/>
    <property type="molecule type" value="Genomic_DNA"/>
</dbReference>